<accession>A0A830CRM5</accession>
<dbReference type="OrthoDB" id="42889at2759"/>
<dbReference type="GO" id="GO:0016279">
    <property type="term" value="F:protein-lysine N-methyltransferase activity"/>
    <property type="evidence" value="ECO:0007669"/>
    <property type="project" value="TreeGrafter"/>
</dbReference>
<proteinExistence type="predicted"/>
<protein>
    <submittedName>
        <fullName evidence="1">Ribosomal lysine n-methyltransferase 1</fullName>
    </submittedName>
</protein>
<dbReference type="EMBL" id="BMAC01000531">
    <property type="protein sequence ID" value="GFP98523.1"/>
    <property type="molecule type" value="Genomic_DNA"/>
</dbReference>
<dbReference type="PANTHER" id="PTHR13271:SF55">
    <property type="entry name" value="SET DOMAIN-CONTAINING PROTEIN"/>
    <property type="match status" value="1"/>
</dbReference>
<keyword evidence="2" id="KW-1185">Reference proteome</keyword>
<dbReference type="InterPro" id="IPR050600">
    <property type="entry name" value="SETD3_SETD6_MTase"/>
</dbReference>
<dbReference type="Gene3D" id="3.90.1410.10">
    <property type="entry name" value="set domain protein methyltransferase, domain 1"/>
    <property type="match status" value="1"/>
</dbReference>
<comment type="caution">
    <text evidence="1">The sequence shown here is derived from an EMBL/GenBank/DDBJ whole genome shotgun (WGS) entry which is preliminary data.</text>
</comment>
<keyword evidence="1" id="KW-0808">Transferase</keyword>
<evidence type="ECO:0000313" key="1">
    <source>
        <dbReference type="EMBL" id="GFP98523.1"/>
    </source>
</evidence>
<dbReference type="PANTHER" id="PTHR13271">
    <property type="entry name" value="UNCHARACTERIZED PUTATIVE METHYLTRANSFERASE"/>
    <property type="match status" value="1"/>
</dbReference>
<dbReference type="Proteomes" id="UP000653305">
    <property type="component" value="Unassembled WGS sequence"/>
</dbReference>
<name>A0A830CRM5_9LAMI</name>
<evidence type="ECO:0000313" key="2">
    <source>
        <dbReference type="Proteomes" id="UP000653305"/>
    </source>
</evidence>
<dbReference type="InterPro" id="IPR046341">
    <property type="entry name" value="SET_dom_sf"/>
</dbReference>
<feature type="non-terminal residue" evidence="1">
    <location>
        <position position="1"/>
    </location>
</feature>
<dbReference type="AlphaFoldDB" id="A0A830CRM5"/>
<dbReference type="GO" id="GO:0032259">
    <property type="term" value="P:methylation"/>
    <property type="evidence" value="ECO:0007669"/>
    <property type="project" value="UniProtKB-KW"/>
</dbReference>
<organism evidence="1 2">
    <name type="scientific">Phtheirospermum japonicum</name>
    <dbReference type="NCBI Taxonomy" id="374723"/>
    <lineage>
        <taxon>Eukaryota</taxon>
        <taxon>Viridiplantae</taxon>
        <taxon>Streptophyta</taxon>
        <taxon>Embryophyta</taxon>
        <taxon>Tracheophyta</taxon>
        <taxon>Spermatophyta</taxon>
        <taxon>Magnoliopsida</taxon>
        <taxon>eudicotyledons</taxon>
        <taxon>Gunneridae</taxon>
        <taxon>Pentapetalae</taxon>
        <taxon>asterids</taxon>
        <taxon>lamiids</taxon>
        <taxon>Lamiales</taxon>
        <taxon>Orobanchaceae</taxon>
        <taxon>Orobanchaceae incertae sedis</taxon>
        <taxon>Phtheirospermum</taxon>
    </lineage>
</organism>
<dbReference type="SUPFAM" id="SSF82199">
    <property type="entry name" value="SET domain"/>
    <property type="match status" value="1"/>
</dbReference>
<keyword evidence="1" id="KW-0489">Methyltransferase</keyword>
<sequence length="310" mass="35034">GETIWVEGLVPGIDFCNHDLKAAATWEVDGTGSTTEIPFSMYLLSAGNLQDEKEISISYGNKGNEELLYLYGFVIKDNPDDYLMIHYPMEAISDVPFSETKVQLLEAQKGELRCLLPRRLLDNGFFPESTLSERTSNKGKGNQVLNYSWSGQRKMPSYSNKLVFPEDFLTTLRTITMKENELYQVSSLLEELVGSEGERQPSETEVRTAVWESCGDSGALQLLVDLLNMKMTELEEGSGTEENDAELLKEVLNCEISGDEKRSCDKSYVCRSMSRNRWASIVYRQGQKQLTRRFIKEAEHALQLAMSEGN</sequence>
<reference evidence="1" key="1">
    <citation type="submission" date="2020-07" db="EMBL/GenBank/DDBJ databases">
        <title>Ethylene signaling mediates host invasion by parasitic plants.</title>
        <authorList>
            <person name="Yoshida S."/>
        </authorList>
    </citation>
    <scope>NUCLEOTIDE SEQUENCE</scope>
    <source>
        <strain evidence="1">Okayama</strain>
    </source>
</reference>
<gene>
    <name evidence="1" type="ORF">PHJA_001996200</name>
</gene>